<evidence type="ECO:0000313" key="2">
    <source>
        <dbReference type="Proteomes" id="UP000828390"/>
    </source>
</evidence>
<accession>A0A9D4D2G7</accession>
<reference evidence="1" key="1">
    <citation type="journal article" date="2019" name="bioRxiv">
        <title>The Genome of the Zebra Mussel, Dreissena polymorpha: A Resource for Invasive Species Research.</title>
        <authorList>
            <person name="McCartney M.A."/>
            <person name="Auch B."/>
            <person name="Kono T."/>
            <person name="Mallez S."/>
            <person name="Zhang Y."/>
            <person name="Obille A."/>
            <person name="Becker A."/>
            <person name="Abrahante J.E."/>
            <person name="Garbe J."/>
            <person name="Badalamenti J.P."/>
            <person name="Herman A."/>
            <person name="Mangelson H."/>
            <person name="Liachko I."/>
            <person name="Sullivan S."/>
            <person name="Sone E.D."/>
            <person name="Koren S."/>
            <person name="Silverstein K.A.T."/>
            <person name="Beckman K.B."/>
            <person name="Gohl D.M."/>
        </authorList>
    </citation>
    <scope>NUCLEOTIDE SEQUENCE</scope>
    <source>
        <strain evidence="1">Duluth1</strain>
        <tissue evidence="1">Whole animal</tissue>
    </source>
</reference>
<sequence length="64" mass="7493">MPFDNFRFINSGYTVSDEDAPKTPIWSTGGTLRIPKWTTTDSWKAAMENYRCFDLEIEYHIGRD</sequence>
<dbReference type="EMBL" id="JAIWYP010000011">
    <property type="protein sequence ID" value="KAH3736917.1"/>
    <property type="molecule type" value="Genomic_DNA"/>
</dbReference>
<proteinExistence type="predicted"/>
<organism evidence="1 2">
    <name type="scientific">Dreissena polymorpha</name>
    <name type="common">Zebra mussel</name>
    <name type="synonym">Mytilus polymorpha</name>
    <dbReference type="NCBI Taxonomy" id="45954"/>
    <lineage>
        <taxon>Eukaryota</taxon>
        <taxon>Metazoa</taxon>
        <taxon>Spiralia</taxon>
        <taxon>Lophotrochozoa</taxon>
        <taxon>Mollusca</taxon>
        <taxon>Bivalvia</taxon>
        <taxon>Autobranchia</taxon>
        <taxon>Heteroconchia</taxon>
        <taxon>Euheterodonta</taxon>
        <taxon>Imparidentia</taxon>
        <taxon>Neoheterodontei</taxon>
        <taxon>Myida</taxon>
        <taxon>Dreissenoidea</taxon>
        <taxon>Dreissenidae</taxon>
        <taxon>Dreissena</taxon>
    </lineage>
</organism>
<name>A0A9D4D2G7_DREPO</name>
<protein>
    <submittedName>
        <fullName evidence="1">Uncharacterized protein</fullName>
    </submittedName>
</protein>
<reference evidence="1" key="2">
    <citation type="submission" date="2020-11" db="EMBL/GenBank/DDBJ databases">
        <authorList>
            <person name="McCartney M.A."/>
            <person name="Auch B."/>
            <person name="Kono T."/>
            <person name="Mallez S."/>
            <person name="Becker A."/>
            <person name="Gohl D.M."/>
            <person name="Silverstein K.A.T."/>
            <person name="Koren S."/>
            <person name="Bechman K.B."/>
            <person name="Herman A."/>
            <person name="Abrahante J.E."/>
            <person name="Garbe J."/>
        </authorList>
    </citation>
    <scope>NUCLEOTIDE SEQUENCE</scope>
    <source>
        <strain evidence="1">Duluth1</strain>
        <tissue evidence="1">Whole animal</tissue>
    </source>
</reference>
<keyword evidence="2" id="KW-1185">Reference proteome</keyword>
<dbReference type="Proteomes" id="UP000828390">
    <property type="component" value="Unassembled WGS sequence"/>
</dbReference>
<evidence type="ECO:0000313" key="1">
    <source>
        <dbReference type="EMBL" id="KAH3736917.1"/>
    </source>
</evidence>
<comment type="caution">
    <text evidence="1">The sequence shown here is derived from an EMBL/GenBank/DDBJ whole genome shotgun (WGS) entry which is preliminary data.</text>
</comment>
<dbReference type="AlphaFoldDB" id="A0A9D4D2G7"/>
<gene>
    <name evidence="1" type="ORF">DPMN_043493</name>
</gene>